<dbReference type="Pfam" id="PF00332">
    <property type="entry name" value="Glyco_hydro_17"/>
    <property type="match status" value="1"/>
</dbReference>
<dbReference type="InterPro" id="IPR000490">
    <property type="entry name" value="Glyco_hydro_17"/>
</dbReference>
<comment type="similarity">
    <text evidence="1 5">Belongs to the glycosyl hydrolase 17 family.</text>
</comment>
<evidence type="ECO:0000256" key="2">
    <source>
        <dbReference type="ARBA" id="ARBA00022801"/>
    </source>
</evidence>
<evidence type="ECO:0008006" key="9">
    <source>
        <dbReference type="Google" id="ProtNLM"/>
    </source>
</evidence>
<evidence type="ECO:0000256" key="3">
    <source>
        <dbReference type="ARBA" id="ARBA00022821"/>
    </source>
</evidence>
<dbReference type="PROSITE" id="PS00587">
    <property type="entry name" value="GLYCOSYL_HYDROL_F17"/>
    <property type="match status" value="1"/>
</dbReference>
<dbReference type="PANTHER" id="PTHR32227">
    <property type="entry name" value="GLUCAN ENDO-1,3-BETA-GLUCOSIDASE BG1-RELATED-RELATED"/>
    <property type="match status" value="1"/>
</dbReference>
<evidence type="ECO:0000313" key="7">
    <source>
        <dbReference type="EMBL" id="KAK4358904.1"/>
    </source>
</evidence>
<keyword evidence="3" id="KW-0611">Plant defense</keyword>
<protein>
    <recommendedName>
        <fullName evidence="9">Glucan endo-1,3-beta-D-glucosidase</fullName>
    </recommendedName>
</protein>
<dbReference type="Gene3D" id="3.20.20.80">
    <property type="entry name" value="Glycosidases"/>
    <property type="match status" value="1"/>
</dbReference>
<evidence type="ECO:0000256" key="5">
    <source>
        <dbReference type="RuleBase" id="RU004335"/>
    </source>
</evidence>
<evidence type="ECO:0000256" key="6">
    <source>
        <dbReference type="RuleBase" id="RU004336"/>
    </source>
</evidence>
<evidence type="ECO:0000313" key="8">
    <source>
        <dbReference type="Proteomes" id="UP001291623"/>
    </source>
</evidence>
<comment type="caution">
    <text evidence="7">The sequence shown here is derived from an EMBL/GenBank/DDBJ whole genome shotgun (WGS) entry which is preliminary data.</text>
</comment>
<reference evidence="7" key="1">
    <citation type="submission" date="2023-12" db="EMBL/GenBank/DDBJ databases">
        <title>Genome assembly of Anisodus tanguticus.</title>
        <authorList>
            <person name="Wang Y.-J."/>
        </authorList>
    </citation>
    <scope>NUCLEOTIDE SEQUENCE</scope>
    <source>
        <strain evidence="7">KB-2021</strain>
        <tissue evidence="7">Leaf</tissue>
    </source>
</reference>
<dbReference type="Proteomes" id="UP001291623">
    <property type="component" value="Unassembled WGS sequence"/>
</dbReference>
<keyword evidence="2 6" id="KW-0378">Hydrolase</keyword>
<keyword evidence="8" id="KW-1185">Reference proteome</keyword>
<keyword evidence="4 6" id="KW-0326">Glycosidase</keyword>
<dbReference type="FunFam" id="3.20.20.80:FF:000010">
    <property type="entry name" value="glucan endo-1,3-beta-glucosidase, basic"/>
    <property type="match status" value="1"/>
</dbReference>
<proteinExistence type="inferred from homology"/>
<dbReference type="SUPFAM" id="SSF51445">
    <property type="entry name" value="(Trans)glycosidases"/>
    <property type="match status" value="1"/>
</dbReference>
<sequence>MLQEVTKKAKDLHDKEFKLPNQKPIQCLDERDACFKCYKEHEKDPLNCANVVQNFAECARRVKQQVSLGDKRADVMGVVGSRSNCVKPSESSGFLEAQFIGVCYGINGNNLPSPLNVVHLYTAHGITNMRIYDSDIGILGALKGSNIGVIVDIPNGKLQALNDPKEAANWVIVNVFNYFSQVKFKYINVGNEVSPVNAATSQFVPFLLPAMQNVQQAITKFKLQNHVKVTTAIDTGLLANTYPPSQAVFRDDVISFINPIIGFLKQNYSPLLANIYPYFAYISDPAHVALPYALFTQRVPDPSGYYNLFDAMLDSIYYATEKAGGDNVQIVVSESGWPSEGGVGASVENAATYYRNLIRHVKSRAKTIHKPGNAINAYLFAMFDENEKPGAETEKHFGVFHPDKAQKYNITF</sequence>
<dbReference type="InterPro" id="IPR017853">
    <property type="entry name" value="GH"/>
</dbReference>
<dbReference type="GO" id="GO:0005975">
    <property type="term" value="P:carbohydrate metabolic process"/>
    <property type="evidence" value="ECO:0007669"/>
    <property type="project" value="InterPro"/>
</dbReference>
<dbReference type="GO" id="GO:0006952">
    <property type="term" value="P:defense response"/>
    <property type="evidence" value="ECO:0007669"/>
    <property type="project" value="UniProtKB-KW"/>
</dbReference>
<gene>
    <name evidence="7" type="ORF">RND71_021133</name>
</gene>
<dbReference type="GO" id="GO:0004553">
    <property type="term" value="F:hydrolase activity, hydrolyzing O-glycosyl compounds"/>
    <property type="evidence" value="ECO:0007669"/>
    <property type="project" value="InterPro"/>
</dbReference>
<evidence type="ECO:0000256" key="1">
    <source>
        <dbReference type="ARBA" id="ARBA00008773"/>
    </source>
</evidence>
<organism evidence="7 8">
    <name type="scientific">Anisodus tanguticus</name>
    <dbReference type="NCBI Taxonomy" id="243964"/>
    <lineage>
        <taxon>Eukaryota</taxon>
        <taxon>Viridiplantae</taxon>
        <taxon>Streptophyta</taxon>
        <taxon>Embryophyta</taxon>
        <taxon>Tracheophyta</taxon>
        <taxon>Spermatophyta</taxon>
        <taxon>Magnoliopsida</taxon>
        <taxon>eudicotyledons</taxon>
        <taxon>Gunneridae</taxon>
        <taxon>Pentapetalae</taxon>
        <taxon>asterids</taxon>
        <taxon>lamiids</taxon>
        <taxon>Solanales</taxon>
        <taxon>Solanaceae</taxon>
        <taxon>Solanoideae</taxon>
        <taxon>Hyoscyameae</taxon>
        <taxon>Anisodus</taxon>
    </lineage>
</organism>
<dbReference type="EMBL" id="JAVYJV010000011">
    <property type="protein sequence ID" value="KAK4358904.1"/>
    <property type="molecule type" value="Genomic_DNA"/>
</dbReference>
<name>A0AAE1RUN3_9SOLA</name>
<dbReference type="AlphaFoldDB" id="A0AAE1RUN3"/>
<evidence type="ECO:0000256" key="4">
    <source>
        <dbReference type="ARBA" id="ARBA00023295"/>
    </source>
</evidence>
<accession>A0AAE1RUN3</accession>
<dbReference type="InterPro" id="IPR044965">
    <property type="entry name" value="Glyco_hydro_17_plant"/>
</dbReference>